<accession>A0A9N9NHQ7</accession>
<dbReference type="Pfam" id="PF12409">
    <property type="entry name" value="P5-ATPase"/>
    <property type="match status" value="1"/>
</dbReference>
<evidence type="ECO:0000256" key="2">
    <source>
        <dbReference type="ARBA" id="ARBA00022553"/>
    </source>
</evidence>
<dbReference type="EMBL" id="CAJVPS010032442">
    <property type="protein sequence ID" value="CAG8735183.1"/>
    <property type="molecule type" value="Genomic_DNA"/>
</dbReference>
<comment type="subcellular location">
    <subcellularLocation>
        <location evidence="1 9">Membrane</location>
        <topology evidence="1 9">Multi-pass membrane protein</topology>
    </subcellularLocation>
</comment>
<dbReference type="GO" id="GO:0005524">
    <property type="term" value="F:ATP binding"/>
    <property type="evidence" value="ECO:0007669"/>
    <property type="project" value="UniProtKB-UniRule"/>
</dbReference>
<evidence type="ECO:0000256" key="6">
    <source>
        <dbReference type="ARBA" id="ARBA00022842"/>
    </source>
</evidence>
<gene>
    <name evidence="12" type="ORF">ALEPTO_LOCUS12768</name>
</gene>
<dbReference type="GO" id="GO:0019829">
    <property type="term" value="F:ATPase-coupled monoatomic cation transmembrane transporter activity"/>
    <property type="evidence" value="ECO:0007669"/>
    <property type="project" value="UniProtKB-UniRule"/>
</dbReference>
<evidence type="ECO:0000256" key="3">
    <source>
        <dbReference type="ARBA" id="ARBA00022723"/>
    </source>
</evidence>
<evidence type="ECO:0000313" key="12">
    <source>
        <dbReference type="EMBL" id="CAG8735183.1"/>
    </source>
</evidence>
<dbReference type="Proteomes" id="UP000789508">
    <property type="component" value="Unassembled WGS sequence"/>
</dbReference>
<dbReference type="GO" id="GO:0140358">
    <property type="term" value="F:P-type transmembrane transporter activity"/>
    <property type="evidence" value="ECO:0007669"/>
    <property type="project" value="InterPro"/>
</dbReference>
<feature type="transmembrane region" description="Helical" evidence="9">
    <location>
        <begin position="199"/>
        <end position="219"/>
    </location>
</feature>
<evidence type="ECO:0000259" key="11">
    <source>
        <dbReference type="Pfam" id="PF12409"/>
    </source>
</evidence>
<evidence type="ECO:0000256" key="5">
    <source>
        <dbReference type="ARBA" id="ARBA00022840"/>
    </source>
</evidence>
<evidence type="ECO:0000256" key="7">
    <source>
        <dbReference type="ARBA" id="ARBA00022967"/>
    </source>
</evidence>
<dbReference type="InterPro" id="IPR023298">
    <property type="entry name" value="ATPase_P-typ_TM_dom_sf"/>
</dbReference>
<comment type="caution">
    <text evidence="9">Lacks conserved residue(s) required for the propagation of feature annotation.</text>
</comment>
<feature type="non-terminal residue" evidence="12">
    <location>
        <position position="1"/>
    </location>
</feature>
<dbReference type="InterPro" id="IPR006544">
    <property type="entry name" value="P-type_TPase_V"/>
</dbReference>
<keyword evidence="5 9" id="KW-0067">ATP-binding</keyword>
<dbReference type="GO" id="GO:0046872">
    <property type="term" value="F:metal ion binding"/>
    <property type="evidence" value="ECO:0007669"/>
    <property type="project" value="UniProtKB-UniRule"/>
</dbReference>
<proteinExistence type="inferred from homology"/>
<feature type="transmembrane region" description="Helical" evidence="9">
    <location>
        <begin position="13"/>
        <end position="30"/>
    </location>
</feature>
<keyword evidence="6 9" id="KW-0460">Magnesium</keyword>
<keyword evidence="9" id="KW-0472">Membrane</keyword>
<dbReference type="PANTHER" id="PTHR45630">
    <property type="entry name" value="CATION-TRANSPORTING ATPASE-RELATED"/>
    <property type="match status" value="1"/>
</dbReference>
<keyword evidence="2" id="KW-0597">Phosphoprotein</keyword>
<comment type="catalytic activity">
    <reaction evidence="8 9">
        <text>ATP + H2O = ADP + phosphate + H(+)</text>
        <dbReference type="Rhea" id="RHEA:13065"/>
        <dbReference type="ChEBI" id="CHEBI:15377"/>
        <dbReference type="ChEBI" id="CHEBI:15378"/>
        <dbReference type="ChEBI" id="CHEBI:30616"/>
        <dbReference type="ChEBI" id="CHEBI:43474"/>
        <dbReference type="ChEBI" id="CHEBI:456216"/>
    </reaction>
</comment>
<dbReference type="Pfam" id="PF00122">
    <property type="entry name" value="E1-E2_ATPase"/>
    <property type="match status" value="1"/>
</dbReference>
<keyword evidence="13" id="KW-1185">Reference proteome</keyword>
<keyword evidence="7 9" id="KW-1278">Translocase</keyword>
<dbReference type="SUPFAM" id="SSF81665">
    <property type="entry name" value="Calcium ATPase, transmembrane domain M"/>
    <property type="match status" value="1"/>
</dbReference>
<feature type="domain" description="P5B-type ATPase N-terminal" evidence="11">
    <location>
        <begin position="3"/>
        <end position="120"/>
    </location>
</feature>
<feature type="domain" description="P-type ATPase A" evidence="10">
    <location>
        <begin position="238"/>
        <end position="297"/>
    </location>
</feature>
<dbReference type="Gene3D" id="2.70.150.10">
    <property type="entry name" value="Calcium-transporting ATPase, cytoplasmic transduction domain A"/>
    <property type="match status" value="1"/>
</dbReference>
<keyword evidence="3 9" id="KW-0479">Metal-binding</keyword>
<dbReference type="InterPro" id="IPR008250">
    <property type="entry name" value="ATPase_P-typ_transduc_dom_A_sf"/>
</dbReference>
<dbReference type="SUPFAM" id="SSF81653">
    <property type="entry name" value="Calcium ATPase, transduction domain A"/>
    <property type="match status" value="1"/>
</dbReference>
<keyword evidence="9" id="KW-0812">Transmembrane</keyword>
<comment type="similarity">
    <text evidence="9">Belongs to the cation transport ATPase (P-type) (TC 3.A.3) family. Type V subfamily.</text>
</comment>
<evidence type="ECO:0000256" key="9">
    <source>
        <dbReference type="RuleBase" id="RU362082"/>
    </source>
</evidence>
<sequence>LTLVGYRFHRIRLYIYYLLCFLSGGLLYLLSRWLPKLWIWWVGNACEMKKAEWLLVENQWGEISIEKVQRKFYGGTVASIFPSDLLEESDIAKLGTNHMAEETLHLMHYFDHRHLRFIFHPWLGRFLQHGYWKDPSWTNIRSLKTGISREIHNEREVIFGANLIDVEGKSTSQLLYDEVLHPFYIFQIFSIILWCTDEYYYYAICIFIISVTSVTSTLIETKQTLKRLREMSRFVCDVRVFRGGLWRVVSSEDLVPGDIFEISDPNLHIFPCDALLLAGDCIVNESMLTGESIPVSKLPITDTVLQMLDFSSPNFSPDDL</sequence>
<dbReference type="GO" id="GO:0016020">
    <property type="term" value="C:membrane"/>
    <property type="evidence" value="ECO:0007669"/>
    <property type="project" value="UniProtKB-SubCell"/>
</dbReference>
<dbReference type="AlphaFoldDB" id="A0A9N9NHQ7"/>
<dbReference type="OrthoDB" id="2423488at2759"/>
<keyword evidence="4 9" id="KW-0547">Nucleotide-binding</keyword>
<dbReference type="PANTHER" id="PTHR45630:SF8">
    <property type="entry name" value="CATION-TRANSPORTING ATPASE"/>
    <property type="match status" value="1"/>
</dbReference>
<keyword evidence="9" id="KW-1133">Transmembrane helix</keyword>
<evidence type="ECO:0000313" key="13">
    <source>
        <dbReference type="Proteomes" id="UP000789508"/>
    </source>
</evidence>
<evidence type="ECO:0000259" key="10">
    <source>
        <dbReference type="Pfam" id="PF00122"/>
    </source>
</evidence>
<comment type="caution">
    <text evidence="12">The sequence shown here is derived from an EMBL/GenBank/DDBJ whole genome shotgun (WGS) entry which is preliminary data.</text>
</comment>
<reference evidence="12" key="1">
    <citation type="submission" date="2021-06" db="EMBL/GenBank/DDBJ databases">
        <authorList>
            <person name="Kallberg Y."/>
            <person name="Tangrot J."/>
            <person name="Rosling A."/>
        </authorList>
    </citation>
    <scope>NUCLEOTIDE SEQUENCE</scope>
    <source>
        <strain evidence="12">FL130A</strain>
    </source>
</reference>
<feature type="non-terminal residue" evidence="12">
    <location>
        <position position="320"/>
    </location>
</feature>
<dbReference type="EC" id="7.2.2.-" evidence="9"/>
<name>A0A9N9NHQ7_9GLOM</name>
<protein>
    <recommendedName>
        <fullName evidence="9">Cation-transporting ATPase</fullName>
        <ecNumber evidence="9">7.2.2.-</ecNumber>
    </recommendedName>
</protein>
<dbReference type="InterPro" id="IPR059000">
    <property type="entry name" value="ATPase_P-type_domA"/>
</dbReference>
<dbReference type="GO" id="GO:0006874">
    <property type="term" value="P:intracellular calcium ion homeostasis"/>
    <property type="evidence" value="ECO:0007669"/>
    <property type="project" value="TreeGrafter"/>
</dbReference>
<organism evidence="12 13">
    <name type="scientific">Ambispora leptoticha</name>
    <dbReference type="NCBI Taxonomy" id="144679"/>
    <lineage>
        <taxon>Eukaryota</taxon>
        <taxon>Fungi</taxon>
        <taxon>Fungi incertae sedis</taxon>
        <taxon>Mucoromycota</taxon>
        <taxon>Glomeromycotina</taxon>
        <taxon>Glomeromycetes</taxon>
        <taxon>Archaeosporales</taxon>
        <taxon>Ambisporaceae</taxon>
        <taxon>Ambispora</taxon>
    </lineage>
</organism>
<evidence type="ECO:0000256" key="8">
    <source>
        <dbReference type="ARBA" id="ARBA00049360"/>
    </source>
</evidence>
<dbReference type="InterPro" id="IPR047819">
    <property type="entry name" value="P5A-ATPase_N"/>
</dbReference>
<evidence type="ECO:0000256" key="1">
    <source>
        <dbReference type="ARBA" id="ARBA00004141"/>
    </source>
</evidence>
<evidence type="ECO:0000256" key="4">
    <source>
        <dbReference type="ARBA" id="ARBA00022741"/>
    </source>
</evidence>